<dbReference type="PANTHER" id="PTHR11845">
    <property type="entry name" value="5'-DEOXYNUCLEOTIDASE HDDC2"/>
    <property type="match status" value="1"/>
</dbReference>
<dbReference type="Proteomes" id="UP000594042">
    <property type="component" value="Chromosome"/>
</dbReference>
<dbReference type="EMBL" id="AP023322">
    <property type="protein sequence ID" value="BCI63120.1"/>
    <property type="molecule type" value="Genomic_DNA"/>
</dbReference>
<comment type="catalytic activity">
    <reaction evidence="1">
        <text>a 2'-deoxyribonucleoside 5'-phosphate + H2O = a 2'-deoxyribonucleoside + phosphate</text>
        <dbReference type="Rhea" id="RHEA:36167"/>
        <dbReference type="ChEBI" id="CHEBI:15377"/>
        <dbReference type="ChEBI" id="CHEBI:18274"/>
        <dbReference type="ChEBI" id="CHEBI:43474"/>
        <dbReference type="ChEBI" id="CHEBI:65317"/>
        <dbReference type="EC" id="3.1.3.89"/>
    </reaction>
</comment>
<accession>A0A7G1HUA5</accession>
<evidence type="ECO:0000313" key="9">
    <source>
        <dbReference type="EMBL" id="BCI63120.1"/>
    </source>
</evidence>
<dbReference type="EC" id="3.1.3.89" evidence="5"/>
<protein>
    <recommendedName>
        <fullName evidence="5">5'-deoxynucleotidase</fullName>
        <ecNumber evidence="5">3.1.3.89</ecNumber>
    </recommendedName>
</protein>
<comment type="subunit">
    <text evidence="4">Homodimer.</text>
</comment>
<dbReference type="GO" id="GO:0046872">
    <property type="term" value="F:metal ion binding"/>
    <property type="evidence" value="ECO:0007669"/>
    <property type="project" value="UniProtKB-KW"/>
</dbReference>
<reference evidence="10" key="1">
    <citation type="submission" date="2020-07" db="EMBL/GenBank/DDBJ databases">
        <title>Complete genome sequencing of Coprobacter sp. strain 2CBH44.</title>
        <authorList>
            <person name="Sakamoto M."/>
            <person name="Murakami T."/>
            <person name="Mori H."/>
        </authorList>
    </citation>
    <scope>NUCLEOTIDE SEQUENCE [LARGE SCALE GENOMIC DNA]</scope>
    <source>
        <strain evidence="10">2CBH44</strain>
    </source>
</reference>
<evidence type="ECO:0000259" key="8">
    <source>
        <dbReference type="SMART" id="SM00471"/>
    </source>
</evidence>
<evidence type="ECO:0000256" key="5">
    <source>
        <dbReference type="ARBA" id="ARBA00012964"/>
    </source>
</evidence>
<dbReference type="KEGG" id="copr:Cop2CBH44_14730"/>
<name>A0A7G1HUA5_9BACT</name>
<dbReference type="Gene3D" id="1.10.3210.10">
    <property type="entry name" value="Hypothetical protein af1432"/>
    <property type="match status" value="1"/>
</dbReference>
<gene>
    <name evidence="9" type="ORF">Cop2CBH44_14730</name>
</gene>
<dbReference type="SMART" id="SM00471">
    <property type="entry name" value="HDc"/>
    <property type="match status" value="1"/>
</dbReference>
<evidence type="ECO:0000256" key="7">
    <source>
        <dbReference type="ARBA" id="ARBA00022801"/>
    </source>
</evidence>
<evidence type="ECO:0000256" key="2">
    <source>
        <dbReference type="ARBA" id="ARBA00001936"/>
    </source>
</evidence>
<comment type="cofactor">
    <cofactor evidence="3">
        <name>Co(2+)</name>
        <dbReference type="ChEBI" id="CHEBI:48828"/>
    </cofactor>
</comment>
<dbReference type="SUPFAM" id="SSF109604">
    <property type="entry name" value="HD-domain/PDEase-like"/>
    <property type="match status" value="1"/>
</dbReference>
<comment type="cofactor">
    <cofactor evidence="2">
        <name>Mn(2+)</name>
        <dbReference type="ChEBI" id="CHEBI:29035"/>
    </cofactor>
</comment>
<keyword evidence="7 9" id="KW-0378">Hydrolase</keyword>
<evidence type="ECO:0000256" key="4">
    <source>
        <dbReference type="ARBA" id="ARBA00011738"/>
    </source>
</evidence>
<dbReference type="GO" id="GO:0005737">
    <property type="term" value="C:cytoplasm"/>
    <property type="evidence" value="ECO:0007669"/>
    <property type="project" value="TreeGrafter"/>
</dbReference>
<keyword evidence="10" id="KW-1185">Reference proteome</keyword>
<evidence type="ECO:0000256" key="3">
    <source>
        <dbReference type="ARBA" id="ARBA00001941"/>
    </source>
</evidence>
<organism evidence="9 10">
    <name type="scientific">Coprobacter secundus subsp. similis</name>
    <dbReference type="NCBI Taxonomy" id="2751153"/>
    <lineage>
        <taxon>Bacteria</taxon>
        <taxon>Pseudomonadati</taxon>
        <taxon>Bacteroidota</taxon>
        <taxon>Bacteroidia</taxon>
        <taxon>Bacteroidales</taxon>
        <taxon>Barnesiellaceae</taxon>
        <taxon>Coprobacter</taxon>
    </lineage>
</organism>
<sequence>MLPRDFINLMAIAEKMKCNARHSWTSTHRQESVAEHSWRLSLMAYFVQDEFPEADIQKVILMCIFHDLGEAITGDIPAFLKTSKDESIENLEISRLIKSLPQYYQKKLTNLFQEMNDLVTLESKIYKALDKMEAIMQHNEADIFTWLPLEYELNLSYGSDEVKFSPYMENLKKEINNDSLLKIRNAKQNIEKK</sequence>
<dbReference type="PANTHER" id="PTHR11845:SF13">
    <property type="entry name" value="5'-DEOXYNUCLEOTIDASE HDDC2"/>
    <property type="match status" value="1"/>
</dbReference>
<dbReference type="InterPro" id="IPR003607">
    <property type="entry name" value="HD/PDEase_dom"/>
</dbReference>
<dbReference type="InterPro" id="IPR039356">
    <property type="entry name" value="YfbR/HDDC2"/>
</dbReference>
<evidence type="ECO:0000256" key="1">
    <source>
        <dbReference type="ARBA" id="ARBA00001638"/>
    </source>
</evidence>
<dbReference type="GO" id="GO:0002953">
    <property type="term" value="F:5'-deoxynucleotidase activity"/>
    <property type="evidence" value="ECO:0007669"/>
    <property type="project" value="UniProtKB-EC"/>
</dbReference>
<evidence type="ECO:0000256" key="6">
    <source>
        <dbReference type="ARBA" id="ARBA00022723"/>
    </source>
</evidence>
<dbReference type="Pfam" id="PF13023">
    <property type="entry name" value="HD_3"/>
    <property type="match status" value="1"/>
</dbReference>
<feature type="domain" description="HD/PDEase" evidence="8">
    <location>
        <begin position="29"/>
        <end position="144"/>
    </location>
</feature>
<dbReference type="AlphaFoldDB" id="A0A7G1HUA5"/>
<evidence type="ECO:0000313" key="10">
    <source>
        <dbReference type="Proteomes" id="UP000594042"/>
    </source>
</evidence>
<proteinExistence type="predicted"/>
<dbReference type="InterPro" id="IPR006674">
    <property type="entry name" value="HD_domain"/>
</dbReference>
<keyword evidence="6" id="KW-0479">Metal-binding</keyword>